<dbReference type="Proteomes" id="UP000005025">
    <property type="component" value="Unassembled WGS sequence"/>
</dbReference>
<dbReference type="PROSITE" id="PS51257">
    <property type="entry name" value="PROKAR_LIPOPROTEIN"/>
    <property type="match status" value="1"/>
</dbReference>
<dbReference type="Pfam" id="PF10711">
    <property type="entry name" value="DUF2513"/>
    <property type="match status" value="1"/>
</dbReference>
<evidence type="ECO:0000313" key="2">
    <source>
        <dbReference type="Proteomes" id="UP000005025"/>
    </source>
</evidence>
<dbReference type="EMBL" id="AGRJ01000162">
    <property type="protein sequence ID" value="EHO50690.1"/>
    <property type="molecule type" value="Genomic_DNA"/>
</dbReference>
<evidence type="ECO:0008006" key="3">
    <source>
        <dbReference type="Google" id="ProtNLM"/>
    </source>
</evidence>
<evidence type="ECO:0000313" key="1">
    <source>
        <dbReference type="EMBL" id="EHO50690.1"/>
    </source>
</evidence>
<reference evidence="1 2" key="1">
    <citation type="submission" date="2011-09" db="EMBL/GenBank/DDBJ databases">
        <authorList>
            <person name="Weinstock G."/>
            <person name="Sodergren E."/>
            <person name="Clifton S."/>
            <person name="Fulton L."/>
            <person name="Fulton B."/>
            <person name="Courtney L."/>
            <person name="Fronick C."/>
            <person name="Harrison M."/>
            <person name="Strong C."/>
            <person name="Farmer C."/>
            <person name="Delahaunty K."/>
            <person name="Markovic C."/>
            <person name="Hall O."/>
            <person name="Minx P."/>
            <person name="Tomlinson C."/>
            <person name="Mitreva M."/>
            <person name="Hou S."/>
            <person name="Chen J."/>
            <person name="Wollam A."/>
            <person name="Pepin K.H."/>
            <person name="Johnson M."/>
            <person name="Bhonagiri V."/>
            <person name="Zhang X."/>
            <person name="Suruliraj S."/>
            <person name="Warren W."/>
            <person name="Chinwalla A."/>
            <person name="Mardis E.R."/>
            <person name="Wilson R.K."/>
        </authorList>
    </citation>
    <scope>NUCLEOTIDE SEQUENCE [LARGE SCALE GENOMIC DNA]</scope>
    <source>
        <strain evidence="1 2">F0435</strain>
    </source>
</reference>
<dbReference type="PATRIC" id="fig|797516.3.peg.1708"/>
<accession>H1LH19</accession>
<dbReference type="AlphaFoldDB" id="H1LH19"/>
<sequence>MKFLIHLIHFQFWLSCILDLSQLIEVITMKLNQDCVRDIMLFIEKNVTFGMFLHLNDFIESSDLKKYDSKTIKYTLGKLDETKFLHSKATWIDNNLVMFSTGMLTWDGHKFLDTIRDSKVWSTTKSVTEKLASVSMSMIESISAQVISNIIKSQMIKNGF</sequence>
<dbReference type="InterPro" id="IPR019650">
    <property type="entry name" value="DUF2513"/>
</dbReference>
<proteinExistence type="predicted"/>
<protein>
    <recommendedName>
        <fullName evidence="3">DUF2513 domain-containing protein</fullName>
    </recommendedName>
</protein>
<organism evidence="1 2">
    <name type="scientific">Lentilactobacillus kisonensis F0435</name>
    <dbReference type="NCBI Taxonomy" id="797516"/>
    <lineage>
        <taxon>Bacteria</taxon>
        <taxon>Bacillati</taxon>
        <taxon>Bacillota</taxon>
        <taxon>Bacilli</taxon>
        <taxon>Lactobacillales</taxon>
        <taxon>Lactobacillaceae</taxon>
        <taxon>Lentilactobacillus</taxon>
    </lineage>
</organism>
<gene>
    <name evidence="1" type="ORF">HMPREF9104_01899</name>
</gene>
<dbReference type="HOGENOM" id="CLU_139712_0_1_9"/>
<comment type="caution">
    <text evidence="1">The sequence shown here is derived from an EMBL/GenBank/DDBJ whole genome shotgun (WGS) entry which is preliminary data.</text>
</comment>
<name>H1LH19_9LACO</name>